<evidence type="ECO:0000313" key="2">
    <source>
        <dbReference type="Proteomes" id="UP000595460"/>
    </source>
</evidence>
<keyword evidence="2" id="KW-1185">Reference proteome</keyword>
<protein>
    <recommendedName>
        <fullName evidence="3">Pyrroline-5-carboxylate reductase catalytic N-terminal domain-containing protein</fullName>
    </recommendedName>
</protein>
<dbReference type="RefSeq" id="WP_201654229.1">
    <property type="nucleotide sequence ID" value="NZ_CP068047.1"/>
</dbReference>
<reference evidence="1 2" key="1">
    <citation type="submission" date="2021-01" db="EMBL/GenBank/DDBJ databases">
        <title>Genome seq and assembly of Devosia sp. G19.</title>
        <authorList>
            <person name="Chhetri G."/>
        </authorList>
    </citation>
    <scope>NUCLEOTIDE SEQUENCE [LARGE SCALE GENOMIC DNA]</scope>
    <source>
        <strain evidence="1 2">G19</strain>
    </source>
</reference>
<evidence type="ECO:0008006" key="3">
    <source>
        <dbReference type="Google" id="ProtNLM"/>
    </source>
</evidence>
<sequence length="77" mass="7690">MNISVFGTGEVGSAVATKLKSLGHDTVFGSRHPGSDRDGIPVLTHADAAAHGGLIVNAISGEDAMATLVPLDLAAPL</sequence>
<proteinExistence type="predicted"/>
<dbReference type="InterPro" id="IPR036291">
    <property type="entry name" value="NAD(P)-bd_dom_sf"/>
</dbReference>
<gene>
    <name evidence="1" type="ORF">JI749_12335</name>
</gene>
<dbReference type="SUPFAM" id="SSF51735">
    <property type="entry name" value="NAD(P)-binding Rossmann-fold domains"/>
    <property type="match status" value="1"/>
</dbReference>
<evidence type="ECO:0000313" key="1">
    <source>
        <dbReference type="EMBL" id="QQR35157.1"/>
    </source>
</evidence>
<accession>A0ABX7BX20</accession>
<name>A0ABX7BX20_9HYPH</name>
<dbReference type="EMBL" id="CP068047">
    <property type="protein sequence ID" value="QQR35157.1"/>
    <property type="molecule type" value="Genomic_DNA"/>
</dbReference>
<organism evidence="1 2">
    <name type="scientific">Devosia oryziradicis</name>
    <dbReference type="NCBI Taxonomy" id="2801335"/>
    <lineage>
        <taxon>Bacteria</taxon>
        <taxon>Pseudomonadati</taxon>
        <taxon>Pseudomonadota</taxon>
        <taxon>Alphaproteobacteria</taxon>
        <taxon>Hyphomicrobiales</taxon>
        <taxon>Devosiaceae</taxon>
        <taxon>Devosia</taxon>
    </lineage>
</organism>
<dbReference type="Gene3D" id="3.40.50.720">
    <property type="entry name" value="NAD(P)-binding Rossmann-like Domain"/>
    <property type="match status" value="1"/>
</dbReference>
<dbReference type="Proteomes" id="UP000595460">
    <property type="component" value="Chromosome"/>
</dbReference>